<organism evidence="1 2">
    <name type="scientific">Ophiophagus hannah</name>
    <name type="common">King cobra</name>
    <name type="synonym">Naja hannah</name>
    <dbReference type="NCBI Taxonomy" id="8665"/>
    <lineage>
        <taxon>Eukaryota</taxon>
        <taxon>Metazoa</taxon>
        <taxon>Chordata</taxon>
        <taxon>Craniata</taxon>
        <taxon>Vertebrata</taxon>
        <taxon>Euteleostomi</taxon>
        <taxon>Lepidosauria</taxon>
        <taxon>Squamata</taxon>
        <taxon>Bifurcata</taxon>
        <taxon>Unidentata</taxon>
        <taxon>Episquamata</taxon>
        <taxon>Toxicofera</taxon>
        <taxon>Serpentes</taxon>
        <taxon>Colubroidea</taxon>
        <taxon>Elapidae</taxon>
        <taxon>Elapinae</taxon>
        <taxon>Ophiophagus</taxon>
    </lineage>
</organism>
<protein>
    <submittedName>
        <fullName evidence="1">Uncharacterized protein</fullName>
    </submittedName>
</protein>
<reference evidence="1 2" key="1">
    <citation type="journal article" date="2013" name="Proc. Natl. Acad. Sci. U.S.A.">
        <title>The king cobra genome reveals dynamic gene evolution and adaptation in the snake venom system.</title>
        <authorList>
            <person name="Vonk F.J."/>
            <person name="Casewell N.R."/>
            <person name="Henkel C.V."/>
            <person name="Heimberg A.M."/>
            <person name="Jansen H.J."/>
            <person name="McCleary R.J."/>
            <person name="Kerkkamp H.M."/>
            <person name="Vos R.A."/>
            <person name="Guerreiro I."/>
            <person name="Calvete J.J."/>
            <person name="Wuster W."/>
            <person name="Woods A.E."/>
            <person name="Logan J.M."/>
            <person name="Harrison R.A."/>
            <person name="Castoe T.A."/>
            <person name="de Koning A.P."/>
            <person name="Pollock D.D."/>
            <person name="Yandell M."/>
            <person name="Calderon D."/>
            <person name="Renjifo C."/>
            <person name="Currier R.B."/>
            <person name="Salgado D."/>
            <person name="Pla D."/>
            <person name="Sanz L."/>
            <person name="Hyder A.S."/>
            <person name="Ribeiro J.M."/>
            <person name="Arntzen J.W."/>
            <person name="van den Thillart G.E."/>
            <person name="Boetzer M."/>
            <person name="Pirovano W."/>
            <person name="Dirks R.P."/>
            <person name="Spaink H.P."/>
            <person name="Duboule D."/>
            <person name="McGlinn E."/>
            <person name="Kini R.M."/>
            <person name="Richardson M.K."/>
        </authorList>
    </citation>
    <scope>NUCLEOTIDE SEQUENCE</scope>
    <source>
        <tissue evidence="1">Blood</tissue>
    </source>
</reference>
<keyword evidence="2" id="KW-1185">Reference proteome</keyword>
<sequence>MGKIGELPRMLSLFVFLKGRRLLFVRLLLSSGAFYKRQDLLKMSWVEIKTAYNLEDLAGKDVLVWETEENTKPSIFAYNSSKVHVMENKVMKRWDGEQVGKVGCAVHSSSDREGQLKYKGFYQINKTSNLLHAKMGSDLPWFTSITGFTTRNLVSINHSAILTALIHKNITLQFMIEGNEAELAEAQGSLLSLSEAWQWTEDLVPSTKATNKRLRGFPAARLRSAAPAE</sequence>
<evidence type="ECO:0000313" key="1">
    <source>
        <dbReference type="EMBL" id="ETE71364.1"/>
    </source>
</evidence>
<name>V8P9Y6_OPHHA</name>
<proteinExistence type="predicted"/>
<dbReference type="AlphaFoldDB" id="V8P9Y6"/>
<gene>
    <name evidence="1" type="ORF">L345_02819</name>
</gene>
<accession>V8P9Y6</accession>
<dbReference type="EMBL" id="AZIM01000380">
    <property type="protein sequence ID" value="ETE71364.1"/>
    <property type="molecule type" value="Genomic_DNA"/>
</dbReference>
<evidence type="ECO:0000313" key="2">
    <source>
        <dbReference type="Proteomes" id="UP000018936"/>
    </source>
</evidence>
<comment type="caution">
    <text evidence="1">The sequence shown here is derived from an EMBL/GenBank/DDBJ whole genome shotgun (WGS) entry which is preliminary data.</text>
</comment>
<dbReference type="Proteomes" id="UP000018936">
    <property type="component" value="Unassembled WGS sequence"/>
</dbReference>